<accession>A0ABV4GJP4</accession>
<gene>
    <name evidence="1" type="ORF">ABH992_004568</name>
</gene>
<proteinExistence type="predicted"/>
<comment type="caution">
    <text evidence="1">The sequence shown here is derived from an EMBL/GenBank/DDBJ whole genome shotgun (WGS) entry which is preliminary data.</text>
</comment>
<protein>
    <recommendedName>
        <fullName evidence="3">DUF2285 domain-containing protein</fullName>
    </recommendedName>
</protein>
<keyword evidence="2" id="KW-1185">Reference proteome</keyword>
<name>A0ABV4GJP4_9BRAD</name>
<evidence type="ECO:0000313" key="1">
    <source>
        <dbReference type="EMBL" id="MEY9472169.1"/>
    </source>
</evidence>
<sequence>MQKPTRCPHVDDGAPSGALLTRYDEGHLATYSRMLDADREGADWRKVSRIILHIDPEREPARARRAFDSHLARAKWMTEYGYRQLLRGGVTGHELSDGKLS</sequence>
<dbReference type="EMBL" id="JBGBZN010000002">
    <property type="protein sequence ID" value="MEY9472169.1"/>
    <property type="molecule type" value="Genomic_DNA"/>
</dbReference>
<reference evidence="1 2" key="1">
    <citation type="submission" date="2024-07" db="EMBL/GenBank/DDBJ databases">
        <title>Genomic Encyclopedia of Type Strains, Phase V (KMG-V): Genome sequencing to study the core and pangenomes of soil and plant-associated prokaryotes.</title>
        <authorList>
            <person name="Whitman W."/>
        </authorList>
    </citation>
    <scope>NUCLEOTIDE SEQUENCE [LARGE SCALE GENOMIC DNA]</scope>
    <source>
        <strain evidence="1 2">USDA 222</strain>
    </source>
</reference>
<evidence type="ECO:0008006" key="3">
    <source>
        <dbReference type="Google" id="ProtNLM"/>
    </source>
</evidence>
<dbReference type="RefSeq" id="WP_036046019.1">
    <property type="nucleotide sequence ID" value="NZ_JBGBYD010000002.1"/>
</dbReference>
<evidence type="ECO:0000313" key="2">
    <source>
        <dbReference type="Proteomes" id="UP001565474"/>
    </source>
</evidence>
<organism evidence="1 2">
    <name type="scientific">Bradyrhizobium yuanmingense</name>
    <dbReference type="NCBI Taxonomy" id="108015"/>
    <lineage>
        <taxon>Bacteria</taxon>
        <taxon>Pseudomonadati</taxon>
        <taxon>Pseudomonadota</taxon>
        <taxon>Alphaproteobacteria</taxon>
        <taxon>Hyphomicrobiales</taxon>
        <taxon>Nitrobacteraceae</taxon>
        <taxon>Bradyrhizobium</taxon>
    </lineage>
</organism>
<dbReference type="Proteomes" id="UP001565474">
    <property type="component" value="Unassembled WGS sequence"/>
</dbReference>